<dbReference type="InterPro" id="IPR008615">
    <property type="entry name" value="FNIP"/>
</dbReference>
<dbReference type="InterPro" id="IPR051251">
    <property type="entry name" value="STK_FNIP-Repeat"/>
</dbReference>
<evidence type="ECO:0000313" key="2">
    <source>
        <dbReference type="Proteomes" id="UP000202558"/>
    </source>
</evidence>
<dbReference type="SUPFAM" id="SSF52058">
    <property type="entry name" value="L domain-like"/>
    <property type="match status" value="1"/>
</dbReference>
<sequence>MNIMDSNYDDVNIVDAFDDYMICHITGFLDDKSKRLFLSVNHLFNDLQSDIYYYELYDYETIGHLSYYNSFKQVKYIARDSFIPKGVTNLIFQNYVPDITIGSIPDSVKEITFDDGFNKPIQKEYFPSGLRYLKFGQAFSQIIKDNLPDNLETLIMGFEFEQSIQGALPSTLKNLELHNTNDISDCFPSGLENLVINHHNLNGDICKHLPVGLKSLTINSNNYVEISGKLPETLEYLNLRLLQSQLRENIIPPNVKHLVLGGPYNNNIIKYIPESVIKLELLSDDSFDISGLSPSIEYLRLSNEFNEDIDGRIPANLKELILGYSFNSSVKNALPKGLKRITFGHLFNQEICAEDMSESLEYIKFGDNFNQNMNNRLTKLTNLTSLIFGDNFDKDIQGLPKSLTHLEFGRKFNRRILNLIPDRVTHLTLGKCYSQKIQGAIPNSVTHLSINKKFYERNKQHIKSDINITLTY</sequence>
<proteinExistence type="predicted"/>
<dbReference type="PANTHER" id="PTHR32134:SF169">
    <property type="entry name" value="FNIP REPEAT-CONTAINING PROTEIN-RELATED"/>
    <property type="match status" value="1"/>
</dbReference>
<dbReference type="Gene3D" id="3.80.10.10">
    <property type="entry name" value="Ribonuclease Inhibitor"/>
    <property type="match status" value="2"/>
</dbReference>
<name>G5CQ81_9VIRU</name>
<evidence type="ECO:0000313" key="1">
    <source>
        <dbReference type="EMBL" id="AEQ32382.1"/>
    </source>
</evidence>
<dbReference type="Pfam" id="PF05725">
    <property type="entry name" value="FNIP"/>
    <property type="match status" value="7"/>
</dbReference>
<dbReference type="PANTHER" id="PTHR32134">
    <property type="entry name" value="FNIP REPEAT-CONTAINING PROTEIN"/>
    <property type="match status" value="1"/>
</dbReference>
<dbReference type="Proteomes" id="UP000202558">
    <property type="component" value="Segment"/>
</dbReference>
<dbReference type="InterPro" id="IPR032675">
    <property type="entry name" value="LRR_dom_sf"/>
</dbReference>
<dbReference type="KEGG" id="vg:11257666"/>
<accession>G5CQ81</accession>
<organism evidence="1 2">
    <name type="scientific">Megavirus chiliensis</name>
    <dbReference type="NCBI Taxonomy" id="1094892"/>
    <lineage>
        <taxon>Viruses</taxon>
        <taxon>Varidnaviria</taxon>
        <taxon>Bamfordvirae</taxon>
        <taxon>Nucleocytoviricota</taxon>
        <taxon>Megaviricetes</taxon>
        <taxon>Imitervirales</taxon>
        <taxon>Mimiviridae</taxon>
        <taxon>Megamimivirinae</taxon>
        <taxon>Megavirus</taxon>
        <taxon>Megavirus chilense</taxon>
    </lineage>
</organism>
<reference evidence="1 2" key="1">
    <citation type="journal article" date="2011" name="Proc. Natl. Acad. Sci. U.S.A.">
        <title>Distant Mimivirus relative with a larger genome highlights the fundamental features of Megaviridae.</title>
        <authorList>
            <person name="Arslan D."/>
            <person name="Legendre M."/>
            <person name="Seltzer V."/>
            <person name="Abergel C."/>
            <person name="Claverie J.M."/>
        </authorList>
    </citation>
    <scope>NUCLEOTIDE SEQUENCE [LARGE SCALE GENOMIC DNA]</scope>
    <source>
        <strain evidence="1">Claverie Las Cruses</strain>
    </source>
</reference>
<protein>
    <submittedName>
        <fullName evidence="1">FNIP repeat protein</fullName>
    </submittedName>
</protein>
<keyword evidence="2" id="KW-1185">Reference proteome</keyword>
<dbReference type="EMBL" id="JN258408">
    <property type="protein sequence ID" value="AEQ32382.1"/>
    <property type="molecule type" value="Genomic_DNA"/>
</dbReference>
<gene>
    <name evidence="1" type="primary">mchi_1022</name>
</gene>